<reference evidence="2 3" key="1">
    <citation type="submission" date="2016-05" db="EMBL/GenBank/DDBJ databases">
        <title>Diversity and Homogeneity among Thermoacidophilic Verrucomicrobia Methanotrophs Linked with Geographical Origin.</title>
        <authorList>
            <person name="Erikstad H.-A."/>
            <person name="Smestad N.B."/>
            <person name="Ceballos R.M."/>
            <person name="Birkeland N.-K."/>
        </authorList>
    </citation>
    <scope>NUCLEOTIDE SEQUENCE [LARGE SCALE GENOMIC DNA]</scope>
    <source>
        <strain evidence="2 3">Phi</strain>
    </source>
</reference>
<dbReference type="Pfam" id="PF05893">
    <property type="entry name" value="LuxC"/>
    <property type="match status" value="1"/>
</dbReference>
<comment type="caution">
    <text evidence="2">The sequence shown here is derived from an EMBL/GenBank/DDBJ whole genome shotgun (WGS) entry which is preliminary data.</text>
</comment>
<dbReference type="GO" id="GO:0003995">
    <property type="term" value="F:acyl-CoA dehydrogenase activity"/>
    <property type="evidence" value="ECO:0007669"/>
    <property type="project" value="InterPro"/>
</dbReference>
<keyword evidence="3" id="KW-1185">Reference proteome</keyword>
<keyword evidence="1" id="KW-0521">NADP</keyword>
<dbReference type="OrthoDB" id="580775at2"/>
<dbReference type="InterPro" id="IPR008670">
    <property type="entry name" value="CoA_reduct_LuxC"/>
</dbReference>
<evidence type="ECO:0000313" key="3">
    <source>
        <dbReference type="Proteomes" id="UP000297713"/>
    </source>
</evidence>
<evidence type="ECO:0000256" key="1">
    <source>
        <dbReference type="ARBA" id="ARBA00022857"/>
    </source>
</evidence>
<dbReference type="EMBL" id="LXQC01000124">
    <property type="protein sequence ID" value="TFE69611.1"/>
    <property type="molecule type" value="Genomic_DNA"/>
</dbReference>
<proteinExistence type="predicted"/>
<gene>
    <name evidence="2" type="ORF">A7Q10_07135</name>
</gene>
<evidence type="ECO:0000313" key="2">
    <source>
        <dbReference type="EMBL" id="TFE69611.1"/>
    </source>
</evidence>
<accession>A0A4Y8PE59</accession>
<name>A0A4Y8PE59_9BACT</name>
<organism evidence="2 3">
    <name type="scientific">Methylacidiphilum caldifontis</name>
    <dbReference type="NCBI Taxonomy" id="2795386"/>
    <lineage>
        <taxon>Bacteria</taxon>
        <taxon>Pseudomonadati</taxon>
        <taxon>Verrucomicrobiota</taxon>
        <taxon>Methylacidiphilae</taxon>
        <taxon>Methylacidiphilales</taxon>
        <taxon>Methylacidiphilaceae</taxon>
        <taxon>Methylacidiphilum (ex Ratnadevi et al. 2023)</taxon>
    </lineage>
</organism>
<dbReference type="AlphaFoldDB" id="A0A4Y8PE59"/>
<dbReference type="Proteomes" id="UP000297713">
    <property type="component" value="Unassembled WGS sequence"/>
</dbReference>
<sequence>MHTLERIELLDEVCKLFPETGFKGKEDLAALLELELKSLTALDEFFSYGYGKTKAIAPSQIYHVLAANTPIAGYQSLLLGLLLGSFNAVQCPKPVKNSLFRFVSSLPQKLQHKVELYDEFNINAFENSDCIVVFGQQKTIEYFKNLTPTHKRFIGHGHKVSLIWAGRVEEVNREKMALISRDISLYSQLGCLSPQSILIEENSSSEKIESFCQVLADSLRQDMSIQSQSLDIDELAAIKQHRDCAKALGWALWESSLLEPNPWTVILRKSPIFEPTCGYRTIYVDLIEKSKLEDWLKPIKGMISTVGVFEKMPENIISIFIESATSRFCPIGSMQQPAAFWHHDGRTRLQEMVRWVDWE</sequence>
<protein>
    <submittedName>
        <fullName evidence="2">Acyl-CoA reductase</fullName>
    </submittedName>
</protein>
<dbReference type="GO" id="GO:0008218">
    <property type="term" value="P:bioluminescence"/>
    <property type="evidence" value="ECO:0007669"/>
    <property type="project" value="InterPro"/>
</dbReference>